<organism evidence="1 2">
    <name type="scientific">Naganishia onofrii</name>
    <dbReference type="NCBI Taxonomy" id="1851511"/>
    <lineage>
        <taxon>Eukaryota</taxon>
        <taxon>Fungi</taxon>
        <taxon>Dikarya</taxon>
        <taxon>Basidiomycota</taxon>
        <taxon>Agaricomycotina</taxon>
        <taxon>Tremellomycetes</taxon>
        <taxon>Filobasidiales</taxon>
        <taxon>Filobasidiaceae</taxon>
        <taxon>Naganishia</taxon>
    </lineage>
</organism>
<comment type="caution">
    <text evidence="1">The sequence shown here is derived from an EMBL/GenBank/DDBJ whole genome shotgun (WGS) entry which is preliminary data.</text>
</comment>
<evidence type="ECO:0000313" key="2">
    <source>
        <dbReference type="Proteomes" id="UP001234202"/>
    </source>
</evidence>
<dbReference type="Proteomes" id="UP001234202">
    <property type="component" value="Unassembled WGS sequence"/>
</dbReference>
<dbReference type="EMBL" id="JASBWV010000014">
    <property type="protein sequence ID" value="KAJ9122672.1"/>
    <property type="molecule type" value="Genomic_DNA"/>
</dbReference>
<name>A0ACC2XIY3_9TREE</name>
<keyword evidence="2" id="KW-1185">Reference proteome</keyword>
<accession>A0ACC2XIY3</accession>
<reference evidence="1" key="1">
    <citation type="submission" date="2023-04" db="EMBL/GenBank/DDBJ databases">
        <title>Draft Genome sequencing of Naganishia species isolated from polar environments using Oxford Nanopore Technology.</title>
        <authorList>
            <person name="Leo P."/>
            <person name="Venkateswaran K."/>
        </authorList>
    </citation>
    <scope>NUCLEOTIDE SEQUENCE</scope>
    <source>
        <strain evidence="1">DBVPG 5303</strain>
    </source>
</reference>
<sequence length="200" mass="22209">MGKLTKLDAEKEPTIKTTSEKKSEKKASKQHKSGINDKKQKKMKHMDKKRKSEKKRVISALDIVLSVSLDGLTATQNASEYLALLERIQAAIDEHRATLGLAPYFMPLKRGGRPVFISAHSKVMKGARVKLRGQFRTSATSEEREQAVGPSSNHGRGWRFGLGTGRPNMGYVEQGSKPETLSDDGIVTDRQPTQLVEMSF</sequence>
<gene>
    <name evidence="1" type="ORF">QFC24_004101</name>
</gene>
<protein>
    <submittedName>
        <fullName evidence="1">Uncharacterized protein</fullName>
    </submittedName>
</protein>
<proteinExistence type="predicted"/>
<evidence type="ECO:0000313" key="1">
    <source>
        <dbReference type="EMBL" id="KAJ9122672.1"/>
    </source>
</evidence>